<dbReference type="Proteomes" id="UP001494588">
    <property type="component" value="Unassembled WGS sequence"/>
</dbReference>
<organism evidence="1 2">
    <name type="scientific">Paraburkholderia sabiae</name>
    <dbReference type="NCBI Taxonomy" id="273251"/>
    <lineage>
        <taxon>Bacteria</taxon>
        <taxon>Pseudomonadati</taxon>
        <taxon>Pseudomonadota</taxon>
        <taxon>Betaproteobacteria</taxon>
        <taxon>Burkholderiales</taxon>
        <taxon>Burkholderiaceae</taxon>
        <taxon>Paraburkholderia</taxon>
    </lineage>
</organism>
<sequence>MIKCTLFTKNIGHVAREFRVGDAQAIVLSDAKKLKAVMESNDVYYYNAAKVEMHRGLFKKGMFEVPLVAPRADGLHWIEGFHQVNAALEEGMTVVLIGTSLVLAEQLKALVGASCDDTAGSPFDFSACDATIM</sequence>
<accession>A0ABU9QLZ8</accession>
<evidence type="ECO:0000313" key="2">
    <source>
        <dbReference type="Proteomes" id="UP001494588"/>
    </source>
</evidence>
<proteinExistence type="predicted"/>
<dbReference type="RefSeq" id="WP_233472097.1">
    <property type="nucleotide sequence ID" value="NZ_CAJHCS010000034.1"/>
</dbReference>
<reference evidence="1 2" key="1">
    <citation type="submission" date="2024-01" db="EMBL/GenBank/DDBJ databases">
        <title>The diversity of rhizobia nodulating Mimosa spp. in eleven states of Brazil covering several biomes is determined by host plant, location, and edaphic factors.</title>
        <authorList>
            <person name="Rouws L."/>
            <person name="Barauna A."/>
            <person name="Beukes C."/>
            <person name="De Faria S.M."/>
            <person name="Gross E."/>
            <person name="Dos Reis Junior F.B."/>
            <person name="Simon M."/>
            <person name="Maluk M."/>
            <person name="Odee D.W."/>
            <person name="Kenicer G."/>
            <person name="Young J.P.W."/>
            <person name="Reis V.M."/>
            <person name="Zilli J."/>
            <person name="James E.K."/>
        </authorList>
    </citation>
    <scope>NUCLEOTIDE SEQUENCE [LARGE SCALE GENOMIC DNA]</scope>
    <source>
        <strain evidence="1 2">JPY77</strain>
    </source>
</reference>
<evidence type="ECO:0000313" key="1">
    <source>
        <dbReference type="EMBL" id="MEM5290502.1"/>
    </source>
</evidence>
<name>A0ABU9QLZ8_9BURK</name>
<protein>
    <submittedName>
        <fullName evidence="1">Uncharacterized protein</fullName>
    </submittedName>
</protein>
<keyword evidence="2" id="KW-1185">Reference proteome</keyword>
<gene>
    <name evidence="1" type="ORF">V4C55_32750</name>
</gene>
<comment type="caution">
    <text evidence="1">The sequence shown here is derived from an EMBL/GenBank/DDBJ whole genome shotgun (WGS) entry which is preliminary data.</text>
</comment>
<dbReference type="EMBL" id="JAZHGC010000037">
    <property type="protein sequence ID" value="MEM5290502.1"/>
    <property type="molecule type" value="Genomic_DNA"/>
</dbReference>